<dbReference type="PANTHER" id="PTHR35601">
    <property type="entry name" value="TOXIN RELE"/>
    <property type="match status" value="1"/>
</dbReference>
<dbReference type="EMBL" id="CP114976">
    <property type="protein sequence ID" value="WBE25090.1"/>
    <property type="molecule type" value="Genomic_DNA"/>
</dbReference>
<accession>A0AAF0AJ47</accession>
<dbReference type="InterPro" id="IPR007712">
    <property type="entry name" value="RelE/ParE_toxin"/>
</dbReference>
<dbReference type="NCBIfam" id="TIGR02385">
    <property type="entry name" value="RelE_StbE"/>
    <property type="match status" value="1"/>
</dbReference>
<proteinExistence type="inferred from homology"/>
<evidence type="ECO:0000313" key="4">
    <source>
        <dbReference type="Proteomes" id="UP001212189"/>
    </source>
</evidence>
<sequence length="93" mass="11025">MYQLGFGRQARKEWDKLSKPIQLQFALKLKERLKNPHVKKDALSGMPHCYKIKLRSIGFRLVYQVLDQTLVITVVAVGKRERNEVYRKARERL</sequence>
<evidence type="ECO:0000256" key="2">
    <source>
        <dbReference type="ARBA" id="ARBA00022649"/>
    </source>
</evidence>
<dbReference type="RefSeq" id="WP_269818035.1">
    <property type="nucleotide sequence ID" value="NZ_CP114976.1"/>
</dbReference>
<protein>
    <submittedName>
        <fullName evidence="3">Type II toxin-antitoxin system RelE/ParE family toxin</fullName>
    </submittedName>
</protein>
<evidence type="ECO:0000313" key="3">
    <source>
        <dbReference type="EMBL" id="WBE25090.1"/>
    </source>
</evidence>
<comment type="similarity">
    <text evidence="1">Belongs to the RelE toxin family.</text>
</comment>
<dbReference type="SUPFAM" id="SSF143011">
    <property type="entry name" value="RelE-like"/>
    <property type="match status" value="1"/>
</dbReference>
<dbReference type="Gene3D" id="3.30.2310.20">
    <property type="entry name" value="RelE-like"/>
    <property type="match status" value="1"/>
</dbReference>
<keyword evidence="4" id="KW-1185">Reference proteome</keyword>
<dbReference type="InterPro" id="IPR035093">
    <property type="entry name" value="RelE/ParE_toxin_dom_sf"/>
</dbReference>
<dbReference type="AlphaFoldDB" id="A0AAF0AJ47"/>
<gene>
    <name evidence="3" type="ORF">O6P33_12140</name>
</gene>
<organism evidence="3 4">
    <name type="scientific">Denitrificimonas caeni</name>
    <dbReference type="NCBI Taxonomy" id="521720"/>
    <lineage>
        <taxon>Bacteria</taxon>
        <taxon>Pseudomonadati</taxon>
        <taxon>Pseudomonadota</taxon>
        <taxon>Gammaproteobacteria</taxon>
        <taxon>Pseudomonadales</taxon>
        <taxon>Pseudomonadaceae</taxon>
        <taxon>Denitrificimonas</taxon>
    </lineage>
</organism>
<evidence type="ECO:0000256" key="1">
    <source>
        <dbReference type="ARBA" id="ARBA00006226"/>
    </source>
</evidence>
<reference evidence="3 4" key="1">
    <citation type="submission" date="2022-12" db="EMBL/GenBank/DDBJ databases">
        <title>Coexistence and Characterization of a Novel Tigecycline Resistance gene tet(X) variant and blaNDM-1 in a Pseudomonas caeni Isolate of Chicken Origin.</title>
        <authorList>
            <person name="Lu X."/>
            <person name="Zhang L."/>
            <person name="Li R."/>
            <person name="Wang Z."/>
        </authorList>
    </citation>
    <scope>NUCLEOTIDE SEQUENCE [LARGE SCALE GENOMIC DNA]</scope>
    <source>
        <strain evidence="3 4">CE14</strain>
    </source>
</reference>
<dbReference type="KEGG" id="dce:O6P33_12140"/>
<dbReference type="Pfam" id="PF05016">
    <property type="entry name" value="ParE_toxin"/>
    <property type="match status" value="1"/>
</dbReference>
<dbReference type="PANTHER" id="PTHR35601:SF1">
    <property type="entry name" value="TOXIN RELE"/>
    <property type="match status" value="1"/>
</dbReference>
<name>A0AAF0AJ47_9GAMM</name>
<dbReference type="Proteomes" id="UP001212189">
    <property type="component" value="Chromosome"/>
</dbReference>
<keyword evidence="2" id="KW-1277">Toxin-antitoxin system</keyword>